<comment type="caution">
    <text evidence="2">The sequence shown here is derived from an EMBL/GenBank/DDBJ whole genome shotgun (WGS) entry which is preliminary data.</text>
</comment>
<dbReference type="EMBL" id="BFEA01001012">
    <property type="protein sequence ID" value="GBG92184.1"/>
    <property type="molecule type" value="Genomic_DNA"/>
</dbReference>
<dbReference type="Gramene" id="GBG92184">
    <property type="protein sequence ID" value="GBG92184"/>
    <property type="gene ID" value="CBR_g54629"/>
</dbReference>
<reference evidence="2 3" key="1">
    <citation type="journal article" date="2018" name="Cell">
        <title>The Chara Genome: Secondary Complexity and Implications for Plant Terrestrialization.</title>
        <authorList>
            <person name="Nishiyama T."/>
            <person name="Sakayama H."/>
            <person name="Vries J.D."/>
            <person name="Buschmann H."/>
            <person name="Saint-Marcoux D."/>
            <person name="Ullrich K.K."/>
            <person name="Haas F.B."/>
            <person name="Vanderstraeten L."/>
            <person name="Becker D."/>
            <person name="Lang D."/>
            <person name="Vosolsobe S."/>
            <person name="Rombauts S."/>
            <person name="Wilhelmsson P.K.I."/>
            <person name="Janitza P."/>
            <person name="Kern R."/>
            <person name="Heyl A."/>
            <person name="Rumpler F."/>
            <person name="Villalobos L.I.A.C."/>
            <person name="Clay J.M."/>
            <person name="Skokan R."/>
            <person name="Toyoda A."/>
            <person name="Suzuki Y."/>
            <person name="Kagoshima H."/>
            <person name="Schijlen E."/>
            <person name="Tajeshwar N."/>
            <person name="Catarino B."/>
            <person name="Hetherington A.J."/>
            <person name="Saltykova A."/>
            <person name="Bonnot C."/>
            <person name="Breuninger H."/>
            <person name="Symeonidi A."/>
            <person name="Radhakrishnan G.V."/>
            <person name="Van Nieuwerburgh F."/>
            <person name="Deforce D."/>
            <person name="Chang C."/>
            <person name="Karol K.G."/>
            <person name="Hedrich R."/>
            <person name="Ulvskov P."/>
            <person name="Glockner G."/>
            <person name="Delwiche C.F."/>
            <person name="Petrasek J."/>
            <person name="Van de Peer Y."/>
            <person name="Friml J."/>
            <person name="Beilby M."/>
            <person name="Dolan L."/>
            <person name="Kohara Y."/>
            <person name="Sugano S."/>
            <person name="Fujiyama A."/>
            <person name="Delaux P.-M."/>
            <person name="Quint M."/>
            <person name="TheiBen G."/>
            <person name="Hagemann M."/>
            <person name="Harholt J."/>
            <person name="Dunand C."/>
            <person name="Zachgo S."/>
            <person name="Langdale J."/>
            <person name="Maumus F."/>
            <person name="Straeten D.V.D."/>
            <person name="Gould S.B."/>
            <person name="Rensing S.A."/>
        </authorList>
    </citation>
    <scope>NUCLEOTIDE SEQUENCE [LARGE SCALE GENOMIC DNA]</scope>
    <source>
        <strain evidence="2 3">S276</strain>
    </source>
</reference>
<evidence type="ECO:0000256" key="1">
    <source>
        <dbReference type="SAM" id="MobiDB-lite"/>
    </source>
</evidence>
<dbReference type="Proteomes" id="UP000265515">
    <property type="component" value="Unassembled WGS sequence"/>
</dbReference>
<name>A0A388MC85_CHABU</name>
<keyword evidence="3" id="KW-1185">Reference proteome</keyword>
<evidence type="ECO:0000313" key="2">
    <source>
        <dbReference type="EMBL" id="GBG92184.1"/>
    </source>
</evidence>
<organism evidence="2 3">
    <name type="scientific">Chara braunii</name>
    <name type="common">Braun's stonewort</name>
    <dbReference type="NCBI Taxonomy" id="69332"/>
    <lineage>
        <taxon>Eukaryota</taxon>
        <taxon>Viridiplantae</taxon>
        <taxon>Streptophyta</taxon>
        <taxon>Charophyceae</taxon>
        <taxon>Charales</taxon>
        <taxon>Characeae</taxon>
        <taxon>Chara</taxon>
    </lineage>
</organism>
<dbReference type="Gene3D" id="1.10.10.1070">
    <property type="entry name" value="Zinc finger, BED domain-containing"/>
    <property type="match status" value="1"/>
</dbReference>
<gene>
    <name evidence="2" type="ORF">CBR_g54629</name>
</gene>
<sequence>MAKKVAMWCCKDLRPFTAAEDQGLLEVVQEAYDMGVAVGKSMHMGKVMPVRNTVKRHVVETASTVREKTATLKLEQYLEPTIHLVAFERSALLEYCKPRNEPYNGEDAEGNKFTIPSDSDDIAATKMLIKDVLREKWILEDPHIAATLLDLRQKERLECFVTTQPAVSQPVQPQGTQLQQLAQQPVSPGPQPGVVQGPRQTQWVPKTAIAAPKPFTGDKRGEDLDTWLRAVPVYVRCKLTLPHEEVLVAASYLEGSAARWLSGLVQLQGHGHDFRSWAASQKLEDFLKMVEERWHNPQGAQKAIDAILTLHTRQYKSVREATDAVERLICVPGVRYDPPGSADFVLEMLIPASQEPIGKRGQHQYAQLPSFSKVALDLEAKIGHGQTPTTDGRKKTLPPIWKAKGRIMFVDNDGSTIELDGNFQEGVGAEAGGDTSKGGVVAAVTQQKGQYFPGASMHSLPTQTEGCTVSFNFGPEFWLPPKILKDGVELVYQPMSKAPSFVHPASLNPENPLENNGSREVNDVANGKQWTIENTCAAPVSGAGSVMVAATAQERTSAGSEWSGDTFRNGTRTRGGPKRRSWQRGESEMKCGAGLGEGSTGWEGEEDETVERAEREVEDGGAVAGRRRDRMMAGDLPPRKGGVVGGLRRVVAGGGQHNRVREEVFFGTERPSRGAAGVRGAGTRDGPQGSWEVTMAVAGKSKPRSTNVIDRALGVVSRKALAKTVGKGRGATGGGGGLKTKGLVRNLQEHGLKVKGLKRVGVAFLFLWNLALDLQVEEEEEEKGTEEQEEAEERAEQEEGEEEEELQKTQQEQQQ</sequence>
<feature type="compositionally biased region" description="Acidic residues" evidence="1">
    <location>
        <begin position="777"/>
        <end position="805"/>
    </location>
</feature>
<feature type="region of interest" description="Disordered" evidence="1">
    <location>
        <begin position="777"/>
        <end position="815"/>
    </location>
</feature>
<accession>A0A388MC85</accession>
<protein>
    <submittedName>
        <fullName evidence="2">Uncharacterized protein</fullName>
    </submittedName>
</protein>
<dbReference type="SUPFAM" id="SSF140996">
    <property type="entry name" value="Hermes dimerisation domain"/>
    <property type="match status" value="1"/>
</dbReference>
<proteinExistence type="predicted"/>
<dbReference type="AlphaFoldDB" id="A0A388MC85"/>
<evidence type="ECO:0000313" key="3">
    <source>
        <dbReference type="Proteomes" id="UP000265515"/>
    </source>
</evidence>
<feature type="region of interest" description="Disordered" evidence="1">
    <location>
        <begin position="555"/>
        <end position="622"/>
    </location>
</feature>